<evidence type="ECO:0000256" key="4">
    <source>
        <dbReference type="ARBA" id="ARBA00022617"/>
    </source>
</evidence>
<keyword evidence="13" id="KW-1185">Reference proteome</keyword>
<dbReference type="PANTHER" id="PTHR46206:SF5">
    <property type="entry name" value="P450, PUTATIVE (EUROFUNG)-RELATED"/>
    <property type="match status" value="1"/>
</dbReference>
<organism evidence="12 13">
    <name type="scientific">Dendrothele bispora (strain CBS 962.96)</name>
    <dbReference type="NCBI Taxonomy" id="1314807"/>
    <lineage>
        <taxon>Eukaryota</taxon>
        <taxon>Fungi</taxon>
        <taxon>Dikarya</taxon>
        <taxon>Basidiomycota</taxon>
        <taxon>Agaricomycotina</taxon>
        <taxon>Agaricomycetes</taxon>
        <taxon>Agaricomycetidae</taxon>
        <taxon>Agaricales</taxon>
        <taxon>Agaricales incertae sedis</taxon>
        <taxon>Dendrothele</taxon>
    </lineage>
</organism>
<evidence type="ECO:0000256" key="11">
    <source>
        <dbReference type="ARBA" id="ARBA00023136"/>
    </source>
</evidence>
<proteinExistence type="inferred from homology"/>
<dbReference type="GO" id="GO:0016020">
    <property type="term" value="C:membrane"/>
    <property type="evidence" value="ECO:0007669"/>
    <property type="project" value="UniProtKB-SubCell"/>
</dbReference>
<evidence type="ECO:0000256" key="6">
    <source>
        <dbReference type="ARBA" id="ARBA00022723"/>
    </source>
</evidence>
<keyword evidence="9" id="KW-0408">Iron</keyword>
<keyword evidence="8" id="KW-0560">Oxidoreductase</keyword>
<keyword evidence="4" id="KW-0349">Heme</keyword>
<evidence type="ECO:0000256" key="3">
    <source>
        <dbReference type="ARBA" id="ARBA00010617"/>
    </source>
</evidence>
<evidence type="ECO:0000256" key="8">
    <source>
        <dbReference type="ARBA" id="ARBA00023002"/>
    </source>
</evidence>
<evidence type="ECO:0000313" key="12">
    <source>
        <dbReference type="EMBL" id="THV06863.1"/>
    </source>
</evidence>
<comment type="subcellular location">
    <subcellularLocation>
        <location evidence="2">Membrane</location>
    </subcellularLocation>
</comment>
<keyword evidence="10" id="KW-0503">Monooxygenase</keyword>
<sequence length="212" mass="24049">LGVIIYELVQLQQTAGQVFVFLLFTFSVALDERFFSFFKSKNTQQHVPCYLSSPQIQTTTTRIPFHGLYSFLYSFSLSSSSEPVMKSTSVYRWITQANEIIGEGYRSYPGGICIISTMDGWQIVLSGGKPVDDMREASDEVLSADVFTEEVLQAYYTMHPNVIKSSYHIDVIRSPLTRNIGPRLSDIYEVKATMSEKIPLSNGEWCFCPHSY</sequence>
<dbReference type="Proteomes" id="UP000297245">
    <property type="component" value="Unassembled WGS sequence"/>
</dbReference>
<name>A0A4S8MUD5_DENBC</name>
<evidence type="ECO:0000256" key="9">
    <source>
        <dbReference type="ARBA" id="ARBA00023004"/>
    </source>
</evidence>
<keyword evidence="5" id="KW-0812">Transmembrane</keyword>
<dbReference type="GO" id="GO:0046872">
    <property type="term" value="F:metal ion binding"/>
    <property type="evidence" value="ECO:0007669"/>
    <property type="project" value="UniProtKB-KW"/>
</dbReference>
<comment type="similarity">
    <text evidence="3">Belongs to the cytochrome P450 family.</text>
</comment>
<evidence type="ECO:0000256" key="1">
    <source>
        <dbReference type="ARBA" id="ARBA00001971"/>
    </source>
</evidence>
<feature type="non-terminal residue" evidence="12">
    <location>
        <position position="1"/>
    </location>
</feature>
<protein>
    <submittedName>
        <fullName evidence="12">Uncharacterized protein</fullName>
    </submittedName>
</protein>
<dbReference type="OrthoDB" id="3265591at2759"/>
<dbReference type="PANTHER" id="PTHR46206">
    <property type="entry name" value="CYTOCHROME P450"/>
    <property type="match status" value="1"/>
</dbReference>
<evidence type="ECO:0000256" key="5">
    <source>
        <dbReference type="ARBA" id="ARBA00022692"/>
    </source>
</evidence>
<reference evidence="12 13" key="1">
    <citation type="journal article" date="2019" name="Nat. Ecol. Evol.">
        <title>Megaphylogeny resolves global patterns of mushroom evolution.</title>
        <authorList>
            <person name="Varga T."/>
            <person name="Krizsan K."/>
            <person name="Foldi C."/>
            <person name="Dima B."/>
            <person name="Sanchez-Garcia M."/>
            <person name="Sanchez-Ramirez S."/>
            <person name="Szollosi G.J."/>
            <person name="Szarkandi J.G."/>
            <person name="Papp V."/>
            <person name="Albert L."/>
            <person name="Andreopoulos W."/>
            <person name="Angelini C."/>
            <person name="Antonin V."/>
            <person name="Barry K.W."/>
            <person name="Bougher N.L."/>
            <person name="Buchanan P."/>
            <person name="Buyck B."/>
            <person name="Bense V."/>
            <person name="Catcheside P."/>
            <person name="Chovatia M."/>
            <person name="Cooper J."/>
            <person name="Damon W."/>
            <person name="Desjardin D."/>
            <person name="Finy P."/>
            <person name="Geml J."/>
            <person name="Haridas S."/>
            <person name="Hughes K."/>
            <person name="Justo A."/>
            <person name="Karasinski D."/>
            <person name="Kautmanova I."/>
            <person name="Kiss B."/>
            <person name="Kocsube S."/>
            <person name="Kotiranta H."/>
            <person name="LaButti K.M."/>
            <person name="Lechner B.E."/>
            <person name="Liimatainen K."/>
            <person name="Lipzen A."/>
            <person name="Lukacs Z."/>
            <person name="Mihaltcheva S."/>
            <person name="Morgado L.N."/>
            <person name="Niskanen T."/>
            <person name="Noordeloos M.E."/>
            <person name="Ohm R.A."/>
            <person name="Ortiz-Santana B."/>
            <person name="Ovrebo C."/>
            <person name="Racz N."/>
            <person name="Riley R."/>
            <person name="Savchenko A."/>
            <person name="Shiryaev A."/>
            <person name="Soop K."/>
            <person name="Spirin V."/>
            <person name="Szebenyi C."/>
            <person name="Tomsovsky M."/>
            <person name="Tulloss R.E."/>
            <person name="Uehling J."/>
            <person name="Grigoriev I.V."/>
            <person name="Vagvolgyi C."/>
            <person name="Papp T."/>
            <person name="Martin F.M."/>
            <person name="Miettinen O."/>
            <person name="Hibbett D.S."/>
            <person name="Nagy L.G."/>
        </authorList>
    </citation>
    <scope>NUCLEOTIDE SEQUENCE [LARGE SCALE GENOMIC DNA]</scope>
    <source>
        <strain evidence="12 13">CBS 962.96</strain>
    </source>
</reference>
<evidence type="ECO:0000256" key="7">
    <source>
        <dbReference type="ARBA" id="ARBA00022989"/>
    </source>
</evidence>
<keyword evidence="7" id="KW-1133">Transmembrane helix</keyword>
<evidence type="ECO:0000313" key="13">
    <source>
        <dbReference type="Proteomes" id="UP000297245"/>
    </source>
</evidence>
<comment type="cofactor">
    <cofactor evidence="1">
        <name>heme</name>
        <dbReference type="ChEBI" id="CHEBI:30413"/>
    </cofactor>
</comment>
<dbReference type="AlphaFoldDB" id="A0A4S8MUD5"/>
<dbReference type="GO" id="GO:0004497">
    <property type="term" value="F:monooxygenase activity"/>
    <property type="evidence" value="ECO:0007669"/>
    <property type="project" value="UniProtKB-KW"/>
</dbReference>
<keyword evidence="6" id="KW-0479">Metal-binding</keyword>
<gene>
    <name evidence="12" type="ORF">K435DRAFT_929342</name>
</gene>
<accession>A0A4S8MUD5</accession>
<evidence type="ECO:0000256" key="2">
    <source>
        <dbReference type="ARBA" id="ARBA00004370"/>
    </source>
</evidence>
<keyword evidence="11" id="KW-0472">Membrane</keyword>
<evidence type="ECO:0000256" key="10">
    <source>
        <dbReference type="ARBA" id="ARBA00023033"/>
    </source>
</evidence>
<dbReference type="EMBL" id="ML179040">
    <property type="protein sequence ID" value="THV06863.1"/>
    <property type="molecule type" value="Genomic_DNA"/>
</dbReference>